<dbReference type="InterPro" id="IPR000914">
    <property type="entry name" value="SBP_5_dom"/>
</dbReference>
<feature type="domain" description="Solute-binding protein family 5" evidence="2">
    <location>
        <begin position="81"/>
        <end position="466"/>
    </location>
</feature>
<dbReference type="GO" id="GO:0043190">
    <property type="term" value="C:ATP-binding cassette (ABC) transporter complex"/>
    <property type="evidence" value="ECO:0007669"/>
    <property type="project" value="InterPro"/>
</dbReference>
<evidence type="ECO:0000256" key="1">
    <source>
        <dbReference type="SAM" id="SignalP"/>
    </source>
</evidence>
<reference evidence="3 4" key="1">
    <citation type="submission" date="2016-10" db="EMBL/GenBank/DDBJ databases">
        <authorList>
            <person name="de Groot N.N."/>
        </authorList>
    </citation>
    <scope>NUCLEOTIDE SEQUENCE [LARGE SCALE GENOMIC DNA]</scope>
    <source>
        <strain evidence="3 4">DSM 22274</strain>
    </source>
</reference>
<gene>
    <name evidence="3" type="ORF">SAMN04489740_3918</name>
</gene>
<dbReference type="AlphaFoldDB" id="A0A1H5NQ18"/>
<dbReference type="GO" id="GO:0042597">
    <property type="term" value="C:periplasmic space"/>
    <property type="evidence" value="ECO:0007669"/>
    <property type="project" value="UniProtKB-ARBA"/>
</dbReference>
<dbReference type="RefSeq" id="WP_074712963.1">
    <property type="nucleotide sequence ID" value="NZ_FNTV01000001.1"/>
</dbReference>
<feature type="signal peptide" evidence="1">
    <location>
        <begin position="1"/>
        <end position="24"/>
    </location>
</feature>
<dbReference type="Gene3D" id="3.10.105.10">
    <property type="entry name" value="Dipeptide-binding Protein, Domain 3"/>
    <property type="match status" value="1"/>
</dbReference>
<dbReference type="PIRSF" id="PIRSF002741">
    <property type="entry name" value="MppA"/>
    <property type="match status" value="1"/>
</dbReference>
<accession>A0A1H5NQ18</accession>
<dbReference type="CDD" id="cd00995">
    <property type="entry name" value="PBP2_NikA_DppA_OppA_like"/>
    <property type="match status" value="1"/>
</dbReference>
<dbReference type="PANTHER" id="PTHR30290">
    <property type="entry name" value="PERIPLASMIC BINDING COMPONENT OF ABC TRANSPORTER"/>
    <property type="match status" value="1"/>
</dbReference>
<evidence type="ECO:0000259" key="2">
    <source>
        <dbReference type="Pfam" id="PF00496"/>
    </source>
</evidence>
<feature type="chain" id="PRO_5038598418" evidence="1">
    <location>
        <begin position="25"/>
        <end position="544"/>
    </location>
</feature>
<keyword evidence="1" id="KW-0732">Signal</keyword>
<dbReference type="Proteomes" id="UP000182725">
    <property type="component" value="Unassembled WGS sequence"/>
</dbReference>
<dbReference type="Pfam" id="PF00496">
    <property type="entry name" value="SBP_bac_5"/>
    <property type="match status" value="1"/>
</dbReference>
<evidence type="ECO:0000313" key="3">
    <source>
        <dbReference type="EMBL" id="SEF03666.1"/>
    </source>
</evidence>
<dbReference type="GO" id="GO:0015833">
    <property type="term" value="P:peptide transport"/>
    <property type="evidence" value="ECO:0007669"/>
    <property type="project" value="TreeGrafter"/>
</dbReference>
<dbReference type="InterPro" id="IPR030678">
    <property type="entry name" value="Peptide/Ni-bd"/>
</dbReference>
<proteinExistence type="predicted"/>
<dbReference type="Gene3D" id="3.90.76.10">
    <property type="entry name" value="Dipeptide-binding Protein, Domain 1"/>
    <property type="match status" value="1"/>
</dbReference>
<dbReference type="SUPFAM" id="SSF53850">
    <property type="entry name" value="Periplasmic binding protein-like II"/>
    <property type="match status" value="1"/>
</dbReference>
<evidence type="ECO:0000313" key="4">
    <source>
        <dbReference type="Proteomes" id="UP000182725"/>
    </source>
</evidence>
<dbReference type="InterPro" id="IPR039424">
    <property type="entry name" value="SBP_5"/>
</dbReference>
<dbReference type="GO" id="GO:1904680">
    <property type="term" value="F:peptide transmembrane transporter activity"/>
    <property type="evidence" value="ECO:0007669"/>
    <property type="project" value="TreeGrafter"/>
</dbReference>
<organism evidence="3 4">
    <name type="scientific">Arthrobacter alpinus</name>
    <dbReference type="NCBI Taxonomy" id="656366"/>
    <lineage>
        <taxon>Bacteria</taxon>
        <taxon>Bacillati</taxon>
        <taxon>Actinomycetota</taxon>
        <taxon>Actinomycetes</taxon>
        <taxon>Micrococcales</taxon>
        <taxon>Micrococcaceae</taxon>
        <taxon>Arthrobacter</taxon>
    </lineage>
</organism>
<sequence>MRFSRTSKALGLAAVVALSLSACGGGTGGDTTATGDTTKVITANGTEPENGLLPADTNEVGGGRVMDLIFSGLVSYDADGKPVNEVADSIESSDSTNYTIKLKAGKTFSDGTPVTAKSFVDAWNFGAAAKNAQKNSYFFESIKGYDKVSAEGSTEAAMEGLKVVDDTTFTVQLSQAESDFPLRLGYTAFFPLPESAFADPKAFGQNPVGNGPYVIAADGWKHDVSIALVPNEKYDGPSKAQNGGVTFTLYASFDAAYTDVQSDNLDVLDQVPPSNLQNFQTDFEGRFINQAYAGNATMTIPSYMPEFQGEAGQLRRQAISMAIDRQQIIDKIFYGNKKIATEFTSPVIDGYEAALPGSEVLKFDATKAKELWAKADAISPWPADKVFTVSSNIDGAGNKEYITAMANQIATNLGIKAELNPIATFKQMRELVNSKKLTGASRAGWQADYPSLYNFLGPLYGTGAGSNDGDYSSAEFDAKLKAGLAATSVEEGNKLFNEAQEILLKDLPVVPLWYQAVQGVWSNNVTNVKFGWNGVPIYSEITAK</sequence>
<dbReference type="Gene3D" id="3.40.190.10">
    <property type="entry name" value="Periplasmic binding protein-like II"/>
    <property type="match status" value="1"/>
</dbReference>
<dbReference type="PANTHER" id="PTHR30290:SF83">
    <property type="entry name" value="ABC TRANSPORTER SUBSTRATE-BINDING PROTEIN"/>
    <property type="match status" value="1"/>
</dbReference>
<name>A0A1H5NQ18_9MICC</name>
<dbReference type="EMBL" id="FNTV01000001">
    <property type="protein sequence ID" value="SEF03666.1"/>
    <property type="molecule type" value="Genomic_DNA"/>
</dbReference>
<protein>
    <submittedName>
        <fullName evidence="3">Oligopeptide transport system substrate-binding protein</fullName>
    </submittedName>
</protein>
<dbReference type="PROSITE" id="PS51257">
    <property type="entry name" value="PROKAR_LIPOPROTEIN"/>
    <property type="match status" value="1"/>
</dbReference>